<feature type="region of interest" description="Disordered" evidence="1">
    <location>
        <begin position="803"/>
        <end position="837"/>
    </location>
</feature>
<feature type="signal peptide" evidence="2">
    <location>
        <begin position="1"/>
        <end position="26"/>
    </location>
</feature>
<organism evidence="3">
    <name type="scientific">Solibacter usitatus (strain Ellin6076)</name>
    <dbReference type="NCBI Taxonomy" id="234267"/>
    <lineage>
        <taxon>Bacteria</taxon>
        <taxon>Pseudomonadati</taxon>
        <taxon>Acidobacteriota</taxon>
        <taxon>Terriglobia</taxon>
        <taxon>Bryobacterales</taxon>
        <taxon>Solibacteraceae</taxon>
        <taxon>Candidatus Solibacter</taxon>
    </lineage>
</organism>
<name>Q01U29_SOLUE</name>
<dbReference type="SUPFAM" id="SSF110296">
    <property type="entry name" value="Oligoxyloglucan reducing end-specific cellobiohydrolase"/>
    <property type="match status" value="1"/>
</dbReference>
<dbReference type="AlphaFoldDB" id="Q01U29"/>
<dbReference type="STRING" id="234267.Acid_5900"/>
<dbReference type="GO" id="GO:0010411">
    <property type="term" value="P:xyloglucan metabolic process"/>
    <property type="evidence" value="ECO:0007669"/>
    <property type="project" value="TreeGrafter"/>
</dbReference>
<dbReference type="eggNOG" id="COG4447">
    <property type="taxonomic scope" value="Bacteria"/>
</dbReference>
<protein>
    <recommendedName>
        <fullName evidence="4">Sortilin N-terminal domain-containing protein</fullName>
    </recommendedName>
</protein>
<evidence type="ECO:0008006" key="4">
    <source>
        <dbReference type="Google" id="ProtNLM"/>
    </source>
</evidence>
<dbReference type="Gene3D" id="2.130.10.10">
    <property type="entry name" value="YVTN repeat-like/Quinoprotein amine dehydrogenase"/>
    <property type="match status" value="3"/>
</dbReference>
<dbReference type="InterPro" id="IPR036278">
    <property type="entry name" value="Sialidase_sf"/>
</dbReference>
<dbReference type="PANTHER" id="PTHR43739:SF5">
    <property type="entry name" value="EXO-ALPHA-SIALIDASE"/>
    <property type="match status" value="1"/>
</dbReference>
<evidence type="ECO:0000256" key="2">
    <source>
        <dbReference type="SAM" id="SignalP"/>
    </source>
</evidence>
<dbReference type="InterPro" id="IPR052025">
    <property type="entry name" value="Xyloglucanase_GH74"/>
</dbReference>
<dbReference type="KEGG" id="sus:Acid_5900"/>
<reference evidence="3" key="1">
    <citation type="submission" date="2006-10" db="EMBL/GenBank/DDBJ databases">
        <title>Complete sequence of Solibacter usitatus Ellin6076.</title>
        <authorList>
            <consortium name="US DOE Joint Genome Institute"/>
            <person name="Copeland A."/>
            <person name="Lucas S."/>
            <person name="Lapidus A."/>
            <person name="Barry K."/>
            <person name="Detter J.C."/>
            <person name="Glavina del Rio T."/>
            <person name="Hammon N."/>
            <person name="Israni S."/>
            <person name="Dalin E."/>
            <person name="Tice H."/>
            <person name="Pitluck S."/>
            <person name="Thompson L.S."/>
            <person name="Brettin T."/>
            <person name="Bruce D."/>
            <person name="Han C."/>
            <person name="Tapia R."/>
            <person name="Gilna P."/>
            <person name="Schmutz J."/>
            <person name="Larimer F."/>
            <person name="Land M."/>
            <person name="Hauser L."/>
            <person name="Kyrpides N."/>
            <person name="Mikhailova N."/>
            <person name="Janssen P.H."/>
            <person name="Kuske C.R."/>
            <person name="Richardson P."/>
        </authorList>
    </citation>
    <scope>NUCLEOTIDE SEQUENCE</scope>
    <source>
        <strain evidence="3">Ellin6076</strain>
    </source>
</reference>
<accession>Q01U29</accession>
<keyword evidence="2" id="KW-0732">Signal</keyword>
<dbReference type="EMBL" id="CP000473">
    <property type="protein sequence ID" value="ABJ86841.1"/>
    <property type="molecule type" value="Genomic_DNA"/>
</dbReference>
<evidence type="ECO:0000313" key="3">
    <source>
        <dbReference type="EMBL" id="ABJ86841.1"/>
    </source>
</evidence>
<dbReference type="SUPFAM" id="SSF50939">
    <property type="entry name" value="Sialidases"/>
    <property type="match status" value="1"/>
</dbReference>
<dbReference type="CDD" id="cd15482">
    <property type="entry name" value="Sialidase_non-viral"/>
    <property type="match status" value="3"/>
</dbReference>
<dbReference type="HOGENOM" id="CLU_004847_0_0_0"/>
<dbReference type="InterPro" id="IPR015943">
    <property type="entry name" value="WD40/YVTN_repeat-like_dom_sf"/>
</dbReference>
<evidence type="ECO:0000256" key="1">
    <source>
        <dbReference type="SAM" id="MobiDB-lite"/>
    </source>
</evidence>
<dbReference type="InParanoid" id="Q01U29"/>
<dbReference type="PANTHER" id="PTHR43739">
    <property type="entry name" value="XYLOGLUCANASE (EUROFUNG)"/>
    <property type="match status" value="1"/>
</dbReference>
<proteinExistence type="predicted"/>
<gene>
    <name evidence="3" type="ordered locus">Acid_5900</name>
</gene>
<feature type="chain" id="PRO_5004162655" description="Sortilin N-terminal domain-containing protein" evidence="2">
    <location>
        <begin position="27"/>
        <end position="1009"/>
    </location>
</feature>
<sequence length="1009" mass="109161" precursor="true">MMSMLLTSKTLRCASLALCLLSAARADTNPALWSGLRYRMIGPERGGRVTAVTGVPPEPNVYYMGSTGGGVWKTTDAGHTWRPMSDGQIPVGSMGAIEVAPSSTDVVYAGTGSSKIRSNVSIGRGIYKSIDGGLTWKFSGLRDVGQISTIRVHPTNPDILWVAALGNPFVDNPERGIYKSTDGGKSWKLVLHISDSAGAADLELQPGSPNVLFACMWHGQRKPWTIISGAREGGMYKSTDGGDHWAKLAGGLPSELFGRANVAISAASPNRIYALIEAKPGSGLYRSEDAGATWALINGSGNLITRPFYYDTLAVDPNDSNIVYVGNEGWFRSIDGGKTFRPAQAPHGDHHDLWINPKNSQYMIQSNDGGANVSLDGGRSWSTQLNQPTAEIYQVAVDDQYPYRVYGAQQDNTTVIVPSLSLGNGQDFRVGPGCETGPIIPDVKHPDLVYGSCKGQFSRLDMNTSNEARYWIGAQSLYGNPGSDLTFRFQRVSPMEVSPHDTRVVYYGSQYVHRTRDGGVHWELISPDLTAHPEGTQGASGEPITRDATGEEVYSTLYSIRESTVQKGVIWAGSNDGLIHVSRDDGKTWVNVTPKGLEPGGRVQNLEPGTHKAGTAYAAIYRFLLGDFRPYIYRTDDFGKSWTLLTDGRNGIAIDEPTRVIREDPDRAGLLYAGTEFGMHISFDNGAHWQSFQLNLPATPVTDIKVAHKDLVLATQGRSFWILDNLTPLHQLDDASASAAAILFAPRDAVRSPGRGGGRGATIQYPLSGAAIDYYVGSAPTGDISMEILDASGKVIRKFTSAGAAGADAPPPVEADAGGDDGEGGPRVRSGPTRLEKAPGMHRFTWDLRYPGAWMNAARPEGPNGPVAVPGRFSVRLTVGALTATKPLTVIEDPRVTKSGVTTQELTEQFDHNIRVRDLVSDLNRLLARIRSLRTDPPSPAALVKVNDLASHVITPSIRYSKPELATHITYLYTVTNSTDQKIGDDVVERYQTLRKELDQRIAELNAIK</sequence>